<evidence type="ECO:0000256" key="4">
    <source>
        <dbReference type="ARBA" id="ARBA00022962"/>
    </source>
</evidence>
<feature type="domain" description="DJ-1/PfpI" evidence="8">
    <location>
        <begin position="52"/>
        <end position="186"/>
    </location>
</feature>
<evidence type="ECO:0000256" key="7">
    <source>
        <dbReference type="SAM" id="MobiDB-lite"/>
    </source>
</evidence>
<feature type="compositionally biased region" description="Basic and acidic residues" evidence="7">
    <location>
        <begin position="588"/>
        <end position="608"/>
    </location>
</feature>
<dbReference type="PANTHER" id="PTHR21231">
    <property type="entry name" value="XPA-BINDING PROTEIN 1-RELATED"/>
    <property type="match status" value="1"/>
</dbReference>
<proteinExistence type="inferred from homology"/>
<dbReference type="SUPFAM" id="SSF52540">
    <property type="entry name" value="P-loop containing nucleoside triphosphate hydrolases"/>
    <property type="match status" value="1"/>
</dbReference>
<dbReference type="InterPro" id="IPR029062">
    <property type="entry name" value="Class_I_gatase-like"/>
</dbReference>
<dbReference type="AlphaFoldDB" id="A0A0U1LLL2"/>
<dbReference type="GO" id="GO:0005737">
    <property type="term" value="C:cytoplasm"/>
    <property type="evidence" value="ECO:0007669"/>
    <property type="project" value="TreeGrafter"/>
</dbReference>
<keyword evidence="2" id="KW-0547">Nucleotide-binding</keyword>
<reference evidence="9" key="1">
    <citation type="submission" date="2015-04" db="EMBL/GenBank/DDBJ databases">
        <authorList>
            <person name="Syromyatnikov M.Y."/>
            <person name="Popov V.N."/>
        </authorList>
    </citation>
    <scope>NUCLEOTIDE SEQUENCE [LARGE SCALE GENOMIC DNA]</scope>
    <source>
        <strain evidence="9">WF-38-12</strain>
    </source>
</reference>
<dbReference type="InterPro" id="IPR002818">
    <property type="entry name" value="DJ-1/PfpI"/>
</dbReference>
<evidence type="ECO:0000313" key="10">
    <source>
        <dbReference type="Proteomes" id="UP000054383"/>
    </source>
</evidence>
<dbReference type="Pfam" id="PF03029">
    <property type="entry name" value="ATP_bind_1"/>
    <property type="match status" value="1"/>
</dbReference>
<dbReference type="InterPro" id="IPR027417">
    <property type="entry name" value="P-loop_NTPase"/>
</dbReference>
<evidence type="ECO:0000256" key="1">
    <source>
        <dbReference type="ARBA" id="ARBA00005290"/>
    </source>
</evidence>
<keyword evidence="10" id="KW-1185">Reference proteome</keyword>
<dbReference type="Proteomes" id="UP000054383">
    <property type="component" value="Unassembled WGS sequence"/>
</dbReference>
<sequence>MAPTQFGTLAIAYQVVDSAGPTDLLASASKSALLAIREYVPIGDDIISRAPEFEFHHIGVTRDPVDLGTSQMTILPTTTVDECPELDILLVGGPYLGTFDLHPKHADLIRRHVAAGKLLFTTCTGASLVASTGVLDGRMATVNNIEYEWVRKRWPKVNWTREKKWIVDGNIWTGSGAIAATDMVAHWLQENYGLDVLIQAAATLDYEPRDADGLFNVFPQSTDVAGQFSASDYRPRQKTIPPNIKHIDELAHQPRFQIDFLYAPASKGTSHHLTALSLGAHPISHKDMPFAQLVIGPPGAGKSTYCNGMHQFMGAIGRKCSIVNIDPANDKTSYPCALDVRDLVTLEEIMEEDALGPNGGVLYALEELENNFEWLKDGLKELEDDYVLFDCPGQVELFTHHSSLRNIFFQISKLGYRLIVIHLVDSYCLTLPSMYISALILSLRSMLQMDLPHINVLTKIDNLSNYSALPFNLDYYTEVQDLNYLLPHLEAETSRLSHDKFGALNSAIVQLVQEFALVAFETLAVEDKKSMMHLLQVIDRASGYAFGPAEGANDTIWQVAVREGWGNLDIQDVQERWIDAKDEYDEHERNELEAEAKAKEEAARRAQENEDELDFQNMLPTGGTTVIRKS</sequence>
<gene>
    <name evidence="9" type="ORF">PISL3812_01249</name>
</gene>
<organism evidence="9 10">
    <name type="scientific">Talaromyces islandicus</name>
    <name type="common">Penicillium islandicum</name>
    <dbReference type="NCBI Taxonomy" id="28573"/>
    <lineage>
        <taxon>Eukaryota</taxon>
        <taxon>Fungi</taxon>
        <taxon>Dikarya</taxon>
        <taxon>Ascomycota</taxon>
        <taxon>Pezizomycotina</taxon>
        <taxon>Eurotiomycetes</taxon>
        <taxon>Eurotiomycetidae</taxon>
        <taxon>Eurotiales</taxon>
        <taxon>Trichocomaceae</taxon>
        <taxon>Talaromyces</taxon>
        <taxon>Talaromyces sect. Islandici</taxon>
    </lineage>
</organism>
<evidence type="ECO:0000256" key="6">
    <source>
        <dbReference type="ARBA" id="ARBA00080015"/>
    </source>
</evidence>
<evidence type="ECO:0000256" key="5">
    <source>
        <dbReference type="ARBA" id="ARBA00023134"/>
    </source>
</evidence>
<evidence type="ECO:0000256" key="2">
    <source>
        <dbReference type="ARBA" id="ARBA00022741"/>
    </source>
</evidence>
<dbReference type="CDD" id="cd17871">
    <property type="entry name" value="GPN2"/>
    <property type="match status" value="1"/>
</dbReference>
<dbReference type="Pfam" id="PF01965">
    <property type="entry name" value="DJ-1_PfpI"/>
    <property type="match status" value="1"/>
</dbReference>
<evidence type="ECO:0000259" key="8">
    <source>
        <dbReference type="Pfam" id="PF01965"/>
    </source>
</evidence>
<dbReference type="Gene3D" id="3.40.50.880">
    <property type="match status" value="1"/>
</dbReference>
<dbReference type="Gene3D" id="3.40.50.300">
    <property type="entry name" value="P-loop containing nucleotide triphosphate hydrolases"/>
    <property type="match status" value="1"/>
</dbReference>
<evidence type="ECO:0000313" key="9">
    <source>
        <dbReference type="EMBL" id="CRG83893.1"/>
    </source>
</evidence>
<comment type="similarity">
    <text evidence="1">Belongs to the GPN-loop GTPase family.</text>
</comment>
<dbReference type="GO" id="GO:0005525">
    <property type="term" value="F:GTP binding"/>
    <property type="evidence" value="ECO:0007669"/>
    <property type="project" value="UniProtKB-KW"/>
</dbReference>
<evidence type="ECO:0000256" key="3">
    <source>
        <dbReference type="ARBA" id="ARBA00022801"/>
    </source>
</evidence>
<dbReference type="GO" id="GO:0003924">
    <property type="term" value="F:GTPase activity"/>
    <property type="evidence" value="ECO:0007669"/>
    <property type="project" value="TreeGrafter"/>
</dbReference>
<dbReference type="PANTHER" id="PTHR21231:SF3">
    <property type="entry name" value="GPN-LOOP GTPASE 2"/>
    <property type="match status" value="1"/>
</dbReference>
<dbReference type="OrthoDB" id="5839at2759"/>
<dbReference type="FunFam" id="3.40.50.300:FF:000338">
    <property type="entry name" value="GPN-loop GTPase 2"/>
    <property type="match status" value="1"/>
</dbReference>
<keyword evidence="4" id="KW-0315">Glutamine amidotransferase</keyword>
<name>A0A0U1LLL2_TALIS</name>
<dbReference type="InterPro" id="IPR004130">
    <property type="entry name" value="Gpn"/>
</dbReference>
<dbReference type="SUPFAM" id="SSF52317">
    <property type="entry name" value="Class I glutamine amidotransferase-like"/>
    <property type="match status" value="1"/>
</dbReference>
<dbReference type="EMBL" id="CVMT01000001">
    <property type="protein sequence ID" value="CRG83893.1"/>
    <property type="molecule type" value="Genomic_DNA"/>
</dbReference>
<dbReference type="STRING" id="28573.A0A0U1LLL2"/>
<protein>
    <recommendedName>
        <fullName evidence="6">ATP-binding domain 1 family member B homolog</fullName>
    </recommendedName>
</protein>
<accession>A0A0U1LLL2</accession>
<dbReference type="InterPro" id="IPR030231">
    <property type="entry name" value="Gpn2"/>
</dbReference>
<feature type="region of interest" description="Disordered" evidence="7">
    <location>
        <begin position="588"/>
        <end position="630"/>
    </location>
</feature>
<keyword evidence="3" id="KW-0378">Hydrolase</keyword>
<keyword evidence="5" id="KW-0342">GTP-binding</keyword>